<sequence length="268" mass="31010">MFDSASKLSYPLTRTWIPHILLGFGILFLIRKWAGNYLRQLFFASTYNKMLGTYHVTCRELKRQHFDSMKNHPSTDLVLRKKGALRILEIGPGPGYNFEFYPPNSELTVVEVNPFFEDEFFKKQADHPHIKMDRFVVGSAEDMKDVPDNSIDIVVSTMVLCSVGTVEGALKEIHRVLAPGGKYYFWEHILEGEHWWVRMIQHIASHRLCPYQFVFAGCKLNRKSDEIIKRNRVGFSHVDQQRFRTPQKGGLQAILIFHSSHLKGIATK</sequence>
<dbReference type="STRING" id="35525.A0A164RRK9"/>
<dbReference type="OrthoDB" id="416496at2759"/>
<keyword evidence="1" id="KW-0812">Transmembrane</keyword>
<accession>A0A164RRK9</accession>
<dbReference type="InterPro" id="IPR029063">
    <property type="entry name" value="SAM-dependent_MTases_sf"/>
</dbReference>
<keyword evidence="3" id="KW-0489">Methyltransferase</keyword>
<evidence type="ECO:0000313" key="3">
    <source>
        <dbReference type="EMBL" id="KZS08879.1"/>
    </source>
</evidence>
<keyword evidence="1" id="KW-1133">Transmembrane helix</keyword>
<dbReference type="CDD" id="cd02440">
    <property type="entry name" value="AdoMet_MTases"/>
    <property type="match status" value="1"/>
</dbReference>
<dbReference type="Pfam" id="PF08241">
    <property type="entry name" value="Methyltransf_11"/>
    <property type="match status" value="1"/>
</dbReference>
<organism evidence="3 4">
    <name type="scientific">Daphnia magna</name>
    <dbReference type="NCBI Taxonomy" id="35525"/>
    <lineage>
        <taxon>Eukaryota</taxon>
        <taxon>Metazoa</taxon>
        <taxon>Ecdysozoa</taxon>
        <taxon>Arthropoda</taxon>
        <taxon>Crustacea</taxon>
        <taxon>Branchiopoda</taxon>
        <taxon>Diplostraca</taxon>
        <taxon>Cladocera</taxon>
        <taxon>Anomopoda</taxon>
        <taxon>Daphniidae</taxon>
        <taxon>Daphnia</taxon>
    </lineage>
</organism>
<protein>
    <submittedName>
        <fullName evidence="3">Methyltransferase 7A-like protein</fullName>
    </submittedName>
</protein>
<keyword evidence="1" id="KW-0472">Membrane</keyword>
<keyword evidence="4" id="KW-1185">Reference proteome</keyword>
<gene>
    <name evidence="3" type="ORF">APZ42_027082</name>
</gene>
<evidence type="ECO:0000259" key="2">
    <source>
        <dbReference type="Pfam" id="PF08241"/>
    </source>
</evidence>
<dbReference type="PANTHER" id="PTHR45036">
    <property type="entry name" value="METHYLTRANSFERASE LIKE 7B"/>
    <property type="match status" value="1"/>
</dbReference>
<name>A0A164RRK9_9CRUS</name>
<dbReference type="EMBL" id="LRGB01002167">
    <property type="protein sequence ID" value="KZS08879.1"/>
    <property type="molecule type" value="Genomic_DNA"/>
</dbReference>
<feature type="domain" description="Methyltransferase type 11" evidence="2">
    <location>
        <begin position="88"/>
        <end position="185"/>
    </location>
</feature>
<reference evidence="3 4" key="1">
    <citation type="submission" date="2016-03" db="EMBL/GenBank/DDBJ databases">
        <title>EvidentialGene: Evidence-directed Construction of Genes on Genomes.</title>
        <authorList>
            <person name="Gilbert D.G."/>
            <person name="Choi J.-H."/>
            <person name="Mockaitis K."/>
            <person name="Colbourne J."/>
            <person name="Pfrender M."/>
        </authorList>
    </citation>
    <scope>NUCLEOTIDE SEQUENCE [LARGE SCALE GENOMIC DNA]</scope>
    <source>
        <strain evidence="3 4">Xinb3</strain>
        <tissue evidence="3">Complete organism</tissue>
    </source>
</reference>
<feature type="transmembrane region" description="Helical" evidence="1">
    <location>
        <begin position="16"/>
        <end position="34"/>
    </location>
</feature>
<dbReference type="Gene3D" id="3.40.50.150">
    <property type="entry name" value="Vaccinia Virus protein VP39"/>
    <property type="match status" value="1"/>
</dbReference>
<evidence type="ECO:0000256" key="1">
    <source>
        <dbReference type="SAM" id="Phobius"/>
    </source>
</evidence>
<dbReference type="GO" id="GO:0032259">
    <property type="term" value="P:methylation"/>
    <property type="evidence" value="ECO:0007669"/>
    <property type="project" value="UniProtKB-KW"/>
</dbReference>
<dbReference type="InterPro" id="IPR052356">
    <property type="entry name" value="Thiol_S-MT"/>
</dbReference>
<dbReference type="Proteomes" id="UP000076858">
    <property type="component" value="Unassembled WGS sequence"/>
</dbReference>
<dbReference type="GO" id="GO:0008757">
    <property type="term" value="F:S-adenosylmethionine-dependent methyltransferase activity"/>
    <property type="evidence" value="ECO:0007669"/>
    <property type="project" value="InterPro"/>
</dbReference>
<proteinExistence type="predicted"/>
<keyword evidence="3" id="KW-0808">Transferase</keyword>
<evidence type="ECO:0000313" key="4">
    <source>
        <dbReference type="Proteomes" id="UP000076858"/>
    </source>
</evidence>
<dbReference type="InterPro" id="IPR013216">
    <property type="entry name" value="Methyltransf_11"/>
</dbReference>
<comment type="caution">
    <text evidence="3">The sequence shown here is derived from an EMBL/GenBank/DDBJ whole genome shotgun (WGS) entry which is preliminary data.</text>
</comment>
<dbReference type="SUPFAM" id="SSF53335">
    <property type="entry name" value="S-adenosyl-L-methionine-dependent methyltransferases"/>
    <property type="match status" value="1"/>
</dbReference>
<dbReference type="PANTHER" id="PTHR45036:SF1">
    <property type="entry name" value="METHYLTRANSFERASE LIKE 7A"/>
    <property type="match status" value="1"/>
</dbReference>
<dbReference type="AlphaFoldDB" id="A0A164RRK9"/>